<organism evidence="1 2">
    <name type="scientific">Tegillarca granosa</name>
    <name type="common">Malaysian cockle</name>
    <name type="synonym">Anadara granosa</name>
    <dbReference type="NCBI Taxonomy" id="220873"/>
    <lineage>
        <taxon>Eukaryota</taxon>
        <taxon>Metazoa</taxon>
        <taxon>Spiralia</taxon>
        <taxon>Lophotrochozoa</taxon>
        <taxon>Mollusca</taxon>
        <taxon>Bivalvia</taxon>
        <taxon>Autobranchia</taxon>
        <taxon>Pteriomorphia</taxon>
        <taxon>Arcoida</taxon>
        <taxon>Arcoidea</taxon>
        <taxon>Arcidae</taxon>
        <taxon>Tegillarca</taxon>
    </lineage>
</organism>
<comment type="caution">
    <text evidence="1">The sequence shown here is derived from an EMBL/GenBank/DDBJ whole genome shotgun (WGS) entry which is preliminary data.</text>
</comment>
<reference evidence="1 2" key="1">
    <citation type="submission" date="2022-12" db="EMBL/GenBank/DDBJ databases">
        <title>Chromosome-level genome of Tegillarca granosa.</title>
        <authorList>
            <person name="Kim J."/>
        </authorList>
    </citation>
    <scope>NUCLEOTIDE SEQUENCE [LARGE SCALE GENOMIC DNA]</scope>
    <source>
        <strain evidence="1">Teg-2019</strain>
        <tissue evidence="1">Adductor muscle</tissue>
    </source>
</reference>
<sequence length="424" mass="48390">MQKRELEQLRWVGFIKQGPRHEKDIIEEGKALFFPNGESSKGSIDSFDFDICDFQNKSIEDTVTIGSMYTKTKLPLLRFYLAITKNIEKDSITYSNTTDVASEVEIVTDNIVQKTSNISANNENPLSDITLCLPKRSSFQHRQEDISSVQQVQILDFDILSDATRISGIGESDFDTDIKLTGTNELDETLISDLIPSRGHNIKLHRGHLLKELVEAFNDIDQFRDLVSFSIVLPDGKPEPAEDSGGATRDLLCEVWGSFYTQCTMGSSFKVLSLRHDYGQQEWTSVARIIIFGWKVVGYFPIQLCPVFMEQCLFSFVSSDIKAAFFMYIPKFESDILAKALVDFKAVDIEELLDILDNQEVKMPPNQENMEKIVQEIAHRELIQTSMYIVDCWNPYLKRLHISNERLQSIYFDLAPTVRSVSNK</sequence>
<dbReference type="EMBL" id="JARBDR010000640">
    <property type="protein sequence ID" value="KAJ8310230.1"/>
    <property type="molecule type" value="Genomic_DNA"/>
</dbReference>
<evidence type="ECO:0000313" key="1">
    <source>
        <dbReference type="EMBL" id="KAJ8310230.1"/>
    </source>
</evidence>
<keyword evidence="2" id="KW-1185">Reference proteome</keyword>
<dbReference type="Proteomes" id="UP001217089">
    <property type="component" value="Unassembled WGS sequence"/>
</dbReference>
<name>A0ABQ9F3P8_TEGGR</name>
<evidence type="ECO:0008006" key="3">
    <source>
        <dbReference type="Google" id="ProtNLM"/>
    </source>
</evidence>
<gene>
    <name evidence="1" type="ORF">KUTeg_012095</name>
</gene>
<evidence type="ECO:0000313" key="2">
    <source>
        <dbReference type="Proteomes" id="UP001217089"/>
    </source>
</evidence>
<accession>A0ABQ9F3P8</accession>
<proteinExistence type="predicted"/>
<protein>
    <recommendedName>
        <fullName evidence="3">HECT domain-containing protein</fullName>
    </recommendedName>
</protein>